<reference evidence="1" key="1">
    <citation type="submission" date="2020-07" db="EMBL/GenBank/DDBJ databases">
        <title>Multicomponent nature underlies the extraordinary mechanical properties of spider dragline silk.</title>
        <authorList>
            <person name="Kono N."/>
            <person name="Nakamura H."/>
            <person name="Mori M."/>
            <person name="Yoshida Y."/>
            <person name="Ohtoshi R."/>
            <person name="Malay A.D."/>
            <person name="Moran D.A.P."/>
            <person name="Tomita M."/>
            <person name="Numata K."/>
            <person name="Arakawa K."/>
        </authorList>
    </citation>
    <scope>NUCLEOTIDE SEQUENCE</scope>
</reference>
<comment type="caution">
    <text evidence="1">The sequence shown here is derived from an EMBL/GenBank/DDBJ whole genome shotgun (WGS) entry which is preliminary data.</text>
</comment>
<dbReference type="EMBL" id="BMAO01032363">
    <property type="protein sequence ID" value="GFQ81759.1"/>
    <property type="molecule type" value="Genomic_DNA"/>
</dbReference>
<organism evidence="1 2">
    <name type="scientific">Trichonephila clavata</name>
    <name type="common">Joro spider</name>
    <name type="synonym">Nephila clavata</name>
    <dbReference type="NCBI Taxonomy" id="2740835"/>
    <lineage>
        <taxon>Eukaryota</taxon>
        <taxon>Metazoa</taxon>
        <taxon>Ecdysozoa</taxon>
        <taxon>Arthropoda</taxon>
        <taxon>Chelicerata</taxon>
        <taxon>Arachnida</taxon>
        <taxon>Araneae</taxon>
        <taxon>Araneomorphae</taxon>
        <taxon>Entelegynae</taxon>
        <taxon>Araneoidea</taxon>
        <taxon>Nephilidae</taxon>
        <taxon>Trichonephila</taxon>
    </lineage>
</organism>
<protein>
    <submittedName>
        <fullName evidence="1">Uncharacterized protein</fullName>
    </submittedName>
</protein>
<dbReference type="Proteomes" id="UP000887116">
    <property type="component" value="Unassembled WGS sequence"/>
</dbReference>
<keyword evidence="2" id="KW-1185">Reference proteome</keyword>
<name>A0A8X6H8E1_TRICU</name>
<gene>
    <name evidence="1" type="ORF">TNCT_332691</name>
</gene>
<sequence length="118" mass="13330">MDEEGVANEYRMPSPLPMKRGIILMMSARKKGGGKQLMVPPVGSCYVARGGLRLGDAIVRWKDFGTPVHLGVKSFLGVKFRYSMFSYSYFIIHHAVNAQMQSERNIYGWFSPQSESIH</sequence>
<proteinExistence type="predicted"/>
<evidence type="ECO:0000313" key="1">
    <source>
        <dbReference type="EMBL" id="GFQ81759.1"/>
    </source>
</evidence>
<accession>A0A8X6H8E1</accession>
<evidence type="ECO:0000313" key="2">
    <source>
        <dbReference type="Proteomes" id="UP000887116"/>
    </source>
</evidence>
<dbReference type="AlphaFoldDB" id="A0A8X6H8E1"/>